<proteinExistence type="predicted"/>
<evidence type="ECO:0000313" key="3">
    <source>
        <dbReference type="Proteomes" id="UP000640274"/>
    </source>
</evidence>
<evidence type="ECO:0000313" key="2">
    <source>
        <dbReference type="EMBL" id="MBJ6359983.1"/>
    </source>
</evidence>
<accession>A0A934J432</accession>
<sequence>MNRLVLENKVLQQNLDYVQDELRALLEPYVSGESGDPLEVAHAENGSPVARLATEGGIIHSNSLIHPEAEASRWAESVQYSDTRISLVYGSGFGYPLLEYVKRKKPYTQTLFIERDIRLFYTMLCHVDIRPLLEDGSCRFLVGSIPQIQSQLQYVMTGDFLLQSSKLTAHFTWLAHRNEKEPYLELHQWFMNTLELMIASIGNSIHDTLAGLYNTMENAEAIIKAPRLASLRGAFKGKPAIIVSNGPSLDHNIDHLRQAAGKALIITAESALRPCLERGILPDAMSVTERSPDVYHYHFANQKLPPSLALIGLTVIDPRIPTSTEGPWVPVFRRLENSARWIQHAIMESGEALKGGSSSAHLAFEFALWTGADPIIFIGQDLAFGPDKATHSRQSVYSEDRLLGQVQALQNQPAYEVPGANGGMVRTTKLWHEFKSWFEQQISLHPATRFIDATEGGAYIRGTELMTLQEAAASFCVEPLETSLHDYLLGCTPSASGEELWLDDRLQELRLRCEALRRKFLLLTERAEEDLRSCRLIDKACSLHQSYPNTEIPAYIEALIRAQSDVYHNYTDPDVSTYMQPLLFAYQKKINDLGEIDSMELLRQMNSLRSSMLQAITESCSLIARQLRQAGNRVVPRHVTSGSQME</sequence>
<name>A0A934J432_9BACL</name>
<protein>
    <submittedName>
        <fullName evidence="2">Motility associated factor glycosyltransferase family protein</fullName>
    </submittedName>
</protein>
<dbReference type="Proteomes" id="UP000640274">
    <property type="component" value="Unassembled WGS sequence"/>
</dbReference>
<comment type="caution">
    <text evidence="2">The sequence shown here is derived from an EMBL/GenBank/DDBJ whole genome shotgun (WGS) entry which is preliminary data.</text>
</comment>
<evidence type="ECO:0000259" key="1">
    <source>
        <dbReference type="Pfam" id="PF01973"/>
    </source>
</evidence>
<dbReference type="InterPro" id="IPR002826">
    <property type="entry name" value="MptE-like"/>
</dbReference>
<dbReference type="PANTHER" id="PTHR41786">
    <property type="entry name" value="MOTILITY ACCESSORY FACTOR MAF"/>
    <property type="match status" value="1"/>
</dbReference>
<dbReference type="Pfam" id="PF01973">
    <property type="entry name" value="MptE-like"/>
    <property type="match status" value="1"/>
</dbReference>
<reference evidence="2" key="1">
    <citation type="submission" date="2020-12" db="EMBL/GenBank/DDBJ databases">
        <authorList>
            <person name="Huq M.A."/>
        </authorList>
    </citation>
    <scope>NUCLEOTIDE SEQUENCE</scope>
    <source>
        <strain evidence="2">MAHUQ-46</strain>
    </source>
</reference>
<feature type="domain" description="6-hydroxymethylpterin diphosphokinase MptE-like" evidence="1">
    <location>
        <begin position="214"/>
        <end position="385"/>
    </location>
</feature>
<organism evidence="2 3">
    <name type="scientific">Paenibacillus roseus</name>
    <dbReference type="NCBI Taxonomy" id="2798579"/>
    <lineage>
        <taxon>Bacteria</taxon>
        <taxon>Bacillati</taxon>
        <taxon>Bacillota</taxon>
        <taxon>Bacilli</taxon>
        <taxon>Bacillales</taxon>
        <taxon>Paenibacillaceae</taxon>
        <taxon>Paenibacillus</taxon>
    </lineage>
</organism>
<dbReference type="RefSeq" id="WP_199017508.1">
    <property type="nucleotide sequence ID" value="NZ_JAELUP010000003.1"/>
</dbReference>
<gene>
    <name evidence="2" type="ORF">JFN88_01430</name>
</gene>
<keyword evidence="3" id="KW-1185">Reference proteome</keyword>
<dbReference type="EMBL" id="JAELUP010000003">
    <property type="protein sequence ID" value="MBJ6359983.1"/>
    <property type="molecule type" value="Genomic_DNA"/>
</dbReference>
<dbReference type="AlphaFoldDB" id="A0A934J432"/>
<dbReference type="PANTHER" id="PTHR41786:SF1">
    <property type="entry name" value="6-HYDROXYMETHYLPTERIN DIPHOSPHOKINASE MPTE-LIKE DOMAIN-CONTAINING PROTEIN"/>
    <property type="match status" value="1"/>
</dbReference>